<protein>
    <recommendedName>
        <fullName evidence="1">Elp3/MiaA/NifB-like radical SAM core domain-containing protein</fullName>
    </recommendedName>
</protein>
<name>A0A5M6DIM2_9BACT</name>
<comment type="caution">
    <text evidence="2">The sequence shown here is derived from an EMBL/GenBank/DDBJ whole genome shotgun (WGS) entry which is preliminary data.</text>
</comment>
<dbReference type="EMBL" id="VWOX01000002">
    <property type="protein sequence ID" value="KAA5546080.1"/>
    <property type="molecule type" value="Genomic_DNA"/>
</dbReference>
<dbReference type="Proteomes" id="UP000324479">
    <property type="component" value="Unassembled WGS sequence"/>
</dbReference>
<evidence type="ECO:0000259" key="1">
    <source>
        <dbReference type="SMART" id="SM00729"/>
    </source>
</evidence>
<dbReference type="InterPro" id="IPR058240">
    <property type="entry name" value="rSAM_sf"/>
</dbReference>
<dbReference type="InterPro" id="IPR006638">
    <property type="entry name" value="Elp3/MiaA/NifB-like_rSAM"/>
</dbReference>
<dbReference type="GO" id="GO:0051536">
    <property type="term" value="F:iron-sulfur cluster binding"/>
    <property type="evidence" value="ECO:0007669"/>
    <property type="project" value="InterPro"/>
</dbReference>
<evidence type="ECO:0000313" key="2">
    <source>
        <dbReference type="EMBL" id="KAA5546080.1"/>
    </source>
</evidence>
<dbReference type="SUPFAM" id="SSF102114">
    <property type="entry name" value="Radical SAM enzymes"/>
    <property type="match status" value="1"/>
</dbReference>
<sequence>MVSPQNRPLDFLLEQEPFRRANTDVNLVDVSTIFLLGQRCPVGCAMCDLHVGLLEQPTPAGAIPNQIDFAQQRLPTTPWIKLYNGGNFFDPSGIPPTDLPAIADRCRSYDRVVVENHPRFGSHRHREFRDSIPGRLEVAVGLESVQPRFLDRINKRMTRDDFDRYARRLEQWDIDLRVFLIVGAPGLSIAESIRWARLSVRHAMSAGARHISLIPARSGSGWNGQAGALPQITADVLGELFSASLEDLSGPACLSVDLWGFQQPGIEAEARSELGRLESAIRNQVSL</sequence>
<dbReference type="AlphaFoldDB" id="A0A5M6DIM2"/>
<dbReference type="GO" id="GO:0003824">
    <property type="term" value="F:catalytic activity"/>
    <property type="evidence" value="ECO:0007669"/>
    <property type="project" value="InterPro"/>
</dbReference>
<proteinExistence type="predicted"/>
<feature type="domain" description="Elp3/MiaA/NifB-like radical SAM core" evidence="1">
    <location>
        <begin position="31"/>
        <end position="243"/>
    </location>
</feature>
<dbReference type="RefSeq" id="WP_150075087.1">
    <property type="nucleotide sequence ID" value="NZ_VWOX01000002.1"/>
</dbReference>
<reference evidence="2 3" key="1">
    <citation type="submission" date="2019-08" db="EMBL/GenBank/DDBJ databases">
        <authorList>
            <person name="Dhanesh K."/>
            <person name="Kumar G."/>
            <person name="Sasikala C."/>
            <person name="Venkata Ramana C."/>
        </authorList>
    </citation>
    <scope>NUCLEOTIDE SEQUENCE [LARGE SCALE GENOMIC DNA]</scope>
    <source>
        <strain evidence="2 3">JC645</strain>
    </source>
</reference>
<accession>A0A5M6DIM2</accession>
<evidence type="ECO:0000313" key="3">
    <source>
        <dbReference type="Proteomes" id="UP000324479"/>
    </source>
</evidence>
<dbReference type="SMART" id="SM00729">
    <property type="entry name" value="Elp3"/>
    <property type="match status" value="1"/>
</dbReference>
<organism evidence="2 3">
    <name type="scientific">Roseiconus nitratireducens</name>
    <dbReference type="NCBI Taxonomy" id="2605748"/>
    <lineage>
        <taxon>Bacteria</taxon>
        <taxon>Pseudomonadati</taxon>
        <taxon>Planctomycetota</taxon>
        <taxon>Planctomycetia</taxon>
        <taxon>Pirellulales</taxon>
        <taxon>Pirellulaceae</taxon>
        <taxon>Roseiconus</taxon>
    </lineage>
</organism>
<dbReference type="Gene3D" id="3.30.750.200">
    <property type="match status" value="1"/>
</dbReference>
<gene>
    <name evidence="2" type="ORF">FYK55_04045</name>
</gene>
<keyword evidence="3" id="KW-1185">Reference proteome</keyword>